<proteinExistence type="inferred from homology"/>
<dbReference type="Pfam" id="PF01471">
    <property type="entry name" value="PG_binding_1"/>
    <property type="match status" value="1"/>
</dbReference>
<dbReference type="GO" id="GO:0009253">
    <property type="term" value="P:peptidoglycan catabolic process"/>
    <property type="evidence" value="ECO:0007669"/>
    <property type="project" value="InterPro"/>
</dbReference>
<name>A0A928Z926_9CYAN</name>
<comment type="caution">
    <text evidence="5">The sequence shown here is derived from an EMBL/GenBank/DDBJ whole genome shotgun (WGS) entry which is preliminary data.</text>
</comment>
<keyword evidence="2" id="KW-0378">Hydrolase</keyword>
<dbReference type="SUPFAM" id="SSF51445">
    <property type="entry name" value="(Trans)glycosidases"/>
    <property type="match status" value="1"/>
</dbReference>
<keyword evidence="6" id="KW-1185">Reference proteome</keyword>
<comment type="similarity">
    <text evidence="1">Belongs to the glycosyl hydrolase 25 family.</text>
</comment>
<dbReference type="GO" id="GO:0003796">
    <property type="term" value="F:lysozyme activity"/>
    <property type="evidence" value="ECO:0007669"/>
    <property type="project" value="InterPro"/>
</dbReference>
<dbReference type="Gene3D" id="1.10.101.10">
    <property type="entry name" value="PGBD-like superfamily/PGBD"/>
    <property type="match status" value="1"/>
</dbReference>
<keyword evidence="3" id="KW-0326">Glycosidase</keyword>
<dbReference type="PANTHER" id="PTHR34135:SF2">
    <property type="entry name" value="LYSOZYME"/>
    <property type="match status" value="1"/>
</dbReference>
<protein>
    <submittedName>
        <fullName evidence="5">Peptidoglycan-binding protein</fullName>
    </submittedName>
</protein>
<dbReference type="InterPro" id="IPR002477">
    <property type="entry name" value="Peptidoglycan-bd-like"/>
</dbReference>
<evidence type="ECO:0000313" key="6">
    <source>
        <dbReference type="Proteomes" id="UP000621799"/>
    </source>
</evidence>
<evidence type="ECO:0000256" key="3">
    <source>
        <dbReference type="ARBA" id="ARBA00023295"/>
    </source>
</evidence>
<accession>A0A928Z926</accession>
<feature type="domain" description="Peptidoglycan binding-like" evidence="4">
    <location>
        <begin position="195"/>
        <end position="249"/>
    </location>
</feature>
<dbReference type="InterPro" id="IPR017853">
    <property type="entry name" value="GH"/>
</dbReference>
<dbReference type="GO" id="GO:0016052">
    <property type="term" value="P:carbohydrate catabolic process"/>
    <property type="evidence" value="ECO:0007669"/>
    <property type="project" value="TreeGrafter"/>
</dbReference>
<evidence type="ECO:0000256" key="2">
    <source>
        <dbReference type="ARBA" id="ARBA00022801"/>
    </source>
</evidence>
<dbReference type="InterPro" id="IPR002053">
    <property type="entry name" value="Glyco_hydro_25"/>
</dbReference>
<dbReference type="SMART" id="SM00641">
    <property type="entry name" value="Glyco_25"/>
    <property type="match status" value="1"/>
</dbReference>
<evidence type="ECO:0000256" key="1">
    <source>
        <dbReference type="ARBA" id="ARBA00010646"/>
    </source>
</evidence>
<sequence length="501" mass="56274">MSVRGIDISDAQRKINWQTVANSGFAYAVTQATLGNQEIADSFPSHWEAIAAVDLVRGAYHVFSPDVDAAEQAAFFLNTVSLKSGDLPPVLYVPISGGDRETLETRLQTWLDTIEGAIGRKSILYTSLEVAQLLPESFAKYPLWIASEILASQPELPPTWKNWTFWRYTQKGRVPGIEGGVNISWFQSIHEGEKGDRIEDLQQRLKDWGLDPGNIDGTFAPLTQAAVVEFQRWKDSLEDGVVGPQTWAYLSEPATPISTPESYATSSSDSISLLNVARYYQGVPEQIQALDWLQGQMSDEQLQEFAKLWRNESTNATSPIRLVNAAVYYQGATQQDTGWNWLQNEISPPILAEFASKWRSAPPPAISMVDVARYYRGLPAQASALNWLQSQMSASGMREFARLWRNQPTTSSTSIRLIDTATYYKGAAHQNKALSWLQRHISAATLDEFSRRWRSAPPLPLRLVNVAEYYKGVSHQNAALTWLQAQVSETTFEEFCRRWRA</sequence>
<dbReference type="SUPFAM" id="SSF47090">
    <property type="entry name" value="PGBD-like"/>
    <property type="match status" value="1"/>
</dbReference>
<dbReference type="RefSeq" id="WP_264320638.1">
    <property type="nucleotide sequence ID" value="NZ_JADEXN010000080.1"/>
</dbReference>
<evidence type="ECO:0000259" key="4">
    <source>
        <dbReference type="Pfam" id="PF01471"/>
    </source>
</evidence>
<dbReference type="PROSITE" id="PS51904">
    <property type="entry name" value="GLYCOSYL_HYDROL_F25_2"/>
    <property type="match status" value="1"/>
</dbReference>
<dbReference type="AlphaFoldDB" id="A0A928Z926"/>
<gene>
    <name evidence="5" type="ORF">IQ235_06240</name>
</gene>
<dbReference type="InterPro" id="IPR036366">
    <property type="entry name" value="PGBDSf"/>
</dbReference>
<dbReference type="GO" id="GO:0016998">
    <property type="term" value="P:cell wall macromolecule catabolic process"/>
    <property type="evidence" value="ECO:0007669"/>
    <property type="project" value="InterPro"/>
</dbReference>
<dbReference type="InterPro" id="IPR018077">
    <property type="entry name" value="Glyco_hydro_fam25_subgr"/>
</dbReference>
<evidence type="ECO:0000313" key="5">
    <source>
        <dbReference type="EMBL" id="MBE9040391.1"/>
    </source>
</evidence>
<dbReference type="Pfam" id="PF01183">
    <property type="entry name" value="Glyco_hydro_25"/>
    <property type="match status" value="1"/>
</dbReference>
<dbReference type="Gene3D" id="3.20.20.80">
    <property type="entry name" value="Glycosidases"/>
    <property type="match status" value="1"/>
</dbReference>
<dbReference type="InterPro" id="IPR036365">
    <property type="entry name" value="PGBD-like_sf"/>
</dbReference>
<dbReference type="PANTHER" id="PTHR34135">
    <property type="entry name" value="LYSOZYME"/>
    <property type="match status" value="1"/>
</dbReference>
<reference evidence="5" key="1">
    <citation type="submission" date="2020-10" db="EMBL/GenBank/DDBJ databases">
        <authorList>
            <person name="Castelo-Branco R."/>
            <person name="Eusebio N."/>
            <person name="Adriana R."/>
            <person name="Vieira A."/>
            <person name="Brugerolle De Fraissinette N."/>
            <person name="Rezende De Castro R."/>
            <person name="Schneider M.P."/>
            <person name="Vasconcelos V."/>
            <person name="Leao P.N."/>
        </authorList>
    </citation>
    <scope>NUCLEOTIDE SEQUENCE</scope>
    <source>
        <strain evidence="5">LEGE 11467</strain>
    </source>
</reference>
<dbReference type="Proteomes" id="UP000621799">
    <property type="component" value="Unassembled WGS sequence"/>
</dbReference>
<organism evidence="5 6">
    <name type="scientific">Zarconia navalis LEGE 11467</name>
    <dbReference type="NCBI Taxonomy" id="1828826"/>
    <lineage>
        <taxon>Bacteria</taxon>
        <taxon>Bacillati</taxon>
        <taxon>Cyanobacteriota</taxon>
        <taxon>Cyanophyceae</taxon>
        <taxon>Oscillatoriophycideae</taxon>
        <taxon>Oscillatoriales</taxon>
        <taxon>Oscillatoriales incertae sedis</taxon>
        <taxon>Zarconia</taxon>
        <taxon>Zarconia navalis</taxon>
    </lineage>
</organism>
<dbReference type="EMBL" id="JADEXN010000080">
    <property type="protein sequence ID" value="MBE9040391.1"/>
    <property type="molecule type" value="Genomic_DNA"/>
</dbReference>